<proteinExistence type="predicted"/>
<dbReference type="KEGG" id="egl:EGR_02173"/>
<feature type="transmembrane region" description="Helical" evidence="1">
    <location>
        <begin position="68"/>
        <end position="86"/>
    </location>
</feature>
<name>W6V945_ECHGR</name>
<comment type="caution">
    <text evidence="2">The sequence shown here is derived from an EMBL/GenBank/DDBJ whole genome shotgun (WGS) entry which is preliminary data.</text>
</comment>
<feature type="transmembrane region" description="Helical" evidence="1">
    <location>
        <begin position="152"/>
        <end position="174"/>
    </location>
</feature>
<evidence type="ECO:0000256" key="1">
    <source>
        <dbReference type="SAM" id="Phobius"/>
    </source>
</evidence>
<dbReference type="AlphaFoldDB" id="W6V945"/>
<keyword evidence="1" id="KW-0812">Transmembrane</keyword>
<keyword evidence="1" id="KW-0472">Membrane</keyword>
<evidence type="ECO:0000313" key="3">
    <source>
        <dbReference type="Proteomes" id="UP000019149"/>
    </source>
</evidence>
<keyword evidence="3" id="KW-1185">Reference proteome</keyword>
<evidence type="ECO:0008006" key="4">
    <source>
        <dbReference type="Google" id="ProtNLM"/>
    </source>
</evidence>
<dbReference type="OrthoDB" id="6246981at2759"/>
<accession>W6V945</accession>
<reference evidence="2 3" key="1">
    <citation type="journal article" date="2013" name="Nat. Genet.">
        <title>The genome of the hydatid tapeworm Echinococcus granulosus.</title>
        <authorList>
            <person name="Zheng H."/>
            <person name="Zhang W."/>
            <person name="Zhang L."/>
            <person name="Zhang Z."/>
            <person name="Li J."/>
            <person name="Lu G."/>
            <person name="Zhu Y."/>
            <person name="Wang Y."/>
            <person name="Huang Y."/>
            <person name="Liu J."/>
            <person name="Kang H."/>
            <person name="Chen J."/>
            <person name="Wang L."/>
            <person name="Chen A."/>
            <person name="Yu S."/>
            <person name="Gao Z."/>
            <person name="Jin L."/>
            <person name="Gu W."/>
            <person name="Wang Z."/>
            <person name="Zhao L."/>
            <person name="Shi B."/>
            <person name="Wen H."/>
            <person name="Lin R."/>
            <person name="Jones M.K."/>
            <person name="Brejova B."/>
            <person name="Vinar T."/>
            <person name="Zhao G."/>
            <person name="McManus D.P."/>
            <person name="Chen Z."/>
            <person name="Zhou Y."/>
            <person name="Wang S."/>
        </authorList>
    </citation>
    <scope>NUCLEOTIDE SEQUENCE [LARGE SCALE GENOMIC DNA]</scope>
</reference>
<feature type="transmembrane region" description="Helical" evidence="1">
    <location>
        <begin position="107"/>
        <end position="132"/>
    </location>
</feature>
<dbReference type="OMA" id="MANTNFM"/>
<keyword evidence="1" id="KW-1133">Transmembrane helix</keyword>
<feature type="transmembrane region" description="Helical" evidence="1">
    <location>
        <begin position="28"/>
        <end position="48"/>
    </location>
</feature>
<dbReference type="CTD" id="36337888"/>
<gene>
    <name evidence="2" type="ORF">EGR_02173</name>
</gene>
<organism evidence="2 3">
    <name type="scientific">Echinococcus granulosus</name>
    <name type="common">Hydatid tapeworm</name>
    <dbReference type="NCBI Taxonomy" id="6210"/>
    <lineage>
        <taxon>Eukaryota</taxon>
        <taxon>Metazoa</taxon>
        <taxon>Spiralia</taxon>
        <taxon>Lophotrochozoa</taxon>
        <taxon>Platyhelminthes</taxon>
        <taxon>Cestoda</taxon>
        <taxon>Eucestoda</taxon>
        <taxon>Cyclophyllidea</taxon>
        <taxon>Taeniidae</taxon>
        <taxon>Echinococcus</taxon>
        <taxon>Echinococcus granulosus group</taxon>
    </lineage>
</organism>
<dbReference type="Proteomes" id="UP000019149">
    <property type="component" value="Unassembled WGS sequence"/>
</dbReference>
<sequence>MSLIYVIVFREKRPFRFVYEAEQSVNNIAFGIYVCCLMTFHSKGLAWLGYKSEFIENKSATDCKAYRFLYGFILTCMANTNFMNMYDRAITVRCKCYAPITKSSYILTLNVLTISSVVLSLPIYIVSGHWVIDGRIVCSADPGWSRLTLTILAVHDVMFVCGLMQSIGTLILIFSMARDLGKMDNTIDFLQTATLSNQVRATTTDAARLLRVAQRDCWASLAYNGIAALIACLRSICRANFYYTILCDFEDNRSPVGVVEVYAFDAAEDITKLMTIVLAGLHYSIYFYHIPGARLWVIGGKDGESKELQAMREHLPENVTLDNIISAFNQCVHQAKKSNKSAHKNLSIFK</sequence>
<dbReference type="RefSeq" id="XP_024354275.1">
    <property type="nucleotide sequence ID" value="XM_024491422.1"/>
</dbReference>
<protein>
    <recommendedName>
        <fullName evidence="4">G-protein coupled receptors family 1 profile domain-containing protein</fullName>
    </recommendedName>
</protein>
<evidence type="ECO:0000313" key="2">
    <source>
        <dbReference type="EMBL" id="EUB63079.1"/>
    </source>
</evidence>
<dbReference type="EMBL" id="APAU02000009">
    <property type="protein sequence ID" value="EUB63079.1"/>
    <property type="molecule type" value="Genomic_DNA"/>
</dbReference>
<dbReference type="GeneID" id="36337888"/>